<evidence type="ECO:0008006" key="4">
    <source>
        <dbReference type="Google" id="ProtNLM"/>
    </source>
</evidence>
<keyword evidence="1" id="KW-1133">Transmembrane helix</keyword>
<evidence type="ECO:0000256" key="1">
    <source>
        <dbReference type="SAM" id="Phobius"/>
    </source>
</evidence>
<name>A0A2S7II44_9BACT</name>
<keyword evidence="1" id="KW-0812">Transmembrane</keyword>
<feature type="transmembrane region" description="Helical" evidence="1">
    <location>
        <begin position="41"/>
        <end position="69"/>
    </location>
</feature>
<dbReference type="Proteomes" id="UP000239590">
    <property type="component" value="Unassembled WGS sequence"/>
</dbReference>
<reference evidence="3" key="1">
    <citation type="submission" date="2018-02" db="EMBL/GenBank/DDBJ databases">
        <title>Genome sequencing of Solimonas sp. HR-BB.</title>
        <authorList>
            <person name="Lee Y."/>
            <person name="Jeon C.O."/>
        </authorList>
    </citation>
    <scope>NUCLEOTIDE SEQUENCE [LARGE SCALE GENOMIC DNA]</scope>
    <source>
        <strain evidence="3">HR-U</strain>
    </source>
</reference>
<keyword evidence="3" id="KW-1185">Reference proteome</keyword>
<comment type="caution">
    <text evidence="2">The sequence shown here is derived from an EMBL/GenBank/DDBJ whole genome shotgun (WGS) entry which is preliminary data.</text>
</comment>
<feature type="transmembrane region" description="Helical" evidence="1">
    <location>
        <begin position="6"/>
        <end position="29"/>
    </location>
</feature>
<dbReference type="OrthoDB" id="1139344at2"/>
<evidence type="ECO:0000313" key="2">
    <source>
        <dbReference type="EMBL" id="PQA55681.1"/>
    </source>
</evidence>
<gene>
    <name evidence="2" type="ORF">C5O19_19935</name>
</gene>
<sequence length="159" mass="18487">MESIVVFLIPLSILYLFSIPVYYLIQSLLKKRITNKKIRILILWLLTIVFTPVFFISCIVLFFMVINYYPKHAFTANRWATEKDTRYEIEDDLIDSKLLIGKSKAEVIQLVGLEGNDIKSDSWRYFTGRKPGLNFRSSVLKVDYKAGKVKKAERVVLAD</sequence>
<proteinExistence type="predicted"/>
<keyword evidence="1" id="KW-0472">Membrane</keyword>
<evidence type="ECO:0000313" key="3">
    <source>
        <dbReference type="Proteomes" id="UP000239590"/>
    </source>
</evidence>
<protein>
    <recommendedName>
        <fullName evidence="4">Outer membrane protein assembly factor BamE</fullName>
    </recommendedName>
</protein>
<dbReference type="RefSeq" id="WP_104715141.1">
    <property type="nucleotide sequence ID" value="NZ_PTRA01000004.1"/>
</dbReference>
<dbReference type="EMBL" id="PTRA01000004">
    <property type="protein sequence ID" value="PQA55681.1"/>
    <property type="molecule type" value="Genomic_DNA"/>
</dbReference>
<organism evidence="2 3">
    <name type="scientific">Siphonobacter curvatus</name>
    <dbReference type="NCBI Taxonomy" id="2094562"/>
    <lineage>
        <taxon>Bacteria</taxon>
        <taxon>Pseudomonadati</taxon>
        <taxon>Bacteroidota</taxon>
        <taxon>Cytophagia</taxon>
        <taxon>Cytophagales</taxon>
        <taxon>Cytophagaceae</taxon>
        <taxon>Siphonobacter</taxon>
    </lineage>
</organism>
<dbReference type="AlphaFoldDB" id="A0A2S7II44"/>
<accession>A0A2S7II44</accession>